<dbReference type="InterPro" id="IPR023031">
    <property type="entry name" value="OPRT"/>
</dbReference>
<evidence type="ECO:0000256" key="3">
    <source>
        <dbReference type="ARBA" id="ARBA00022676"/>
    </source>
</evidence>
<dbReference type="SUPFAM" id="SSF53271">
    <property type="entry name" value="PRTase-like"/>
    <property type="match status" value="1"/>
</dbReference>
<comment type="subunit">
    <text evidence="6">Homodimer.</text>
</comment>
<dbReference type="PANTHER" id="PTHR19278">
    <property type="entry name" value="OROTATE PHOSPHORIBOSYLTRANSFERASE"/>
    <property type="match status" value="1"/>
</dbReference>
<organism evidence="8">
    <name type="scientific">Sporolactobacillus sp. Y61</name>
    <dbReference type="NCBI Taxonomy" id="3160863"/>
    <lineage>
        <taxon>Bacteria</taxon>
        <taxon>Bacillati</taxon>
        <taxon>Bacillota</taxon>
        <taxon>Bacilli</taxon>
        <taxon>Bacillales</taxon>
        <taxon>Sporolactobacillaceae</taxon>
        <taxon>Sporolactobacillus</taxon>
    </lineage>
</organism>
<evidence type="ECO:0000259" key="7">
    <source>
        <dbReference type="Pfam" id="PF00156"/>
    </source>
</evidence>
<protein>
    <recommendedName>
        <fullName evidence="2 6">Orotate phosphoribosyltransferase</fullName>
        <shortName evidence="6">OPRT</shortName>
        <shortName evidence="6">OPRTase</shortName>
        <ecNumber evidence="2 6">2.4.2.10</ecNumber>
    </recommendedName>
</protein>
<feature type="binding site" description="in other chain" evidence="6">
    <location>
        <begin position="122"/>
        <end position="130"/>
    </location>
    <ligand>
        <name>5-phospho-alpha-D-ribose 1-diphosphate</name>
        <dbReference type="ChEBI" id="CHEBI:58017"/>
        <note>ligand shared between dimeric partners</note>
    </ligand>
</feature>
<comment type="catalytic activity">
    <reaction evidence="6">
        <text>orotidine 5'-phosphate + diphosphate = orotate + 5-phospho-alpha-D-ribose 1-diphosphate</text>
        <dbReference type="Rhea" id="RHEA:10380"/>
        <dbReference type="ChEBI" id="CHEBI:30839"/>
        <dbReference type="ChEBI" id="CHEBI:33019"/>
        <dbReference type="ChEBI" id="CHEBI:57538"/>
        <dbReference type="ChEBI" id="CHEBI:58017"/>
        <dbReference type="EC" id="2.4.2.10"/>
    </reaction>
</comment>
<keyword evidence="4 6" id="KW-0808">Transferase</keyword>
<reference evidence="8" key="1">
    <citation type="submission" date="2024-06" db="EMBL/GenBank/DDBJ databases">
        <authorList>
            <person name="Fan A."/>
            <person name="Zhang F.Y."/>
            <person name="Zhang L."/>
        </authorList>
    </citation>
    <scope>NUCLEOTIDE SEQUENCE</scope>
    <source>
        <strain evidence="8">Y61</strain>
    </source>
</reference>
<comment type="function">
    <text evidence="6">Catalyzes the transfer of a ribosyl phosphate group from 5-phosphoribose 1-diphosphate to orotate, leading to the formation of orotidine monophosphate (OMP).</text>
</comment>
<keyword evidence="5 6" id="KW-0665">Pyrimidine biosynthesis</keyword>
<evidence type="ECO:0000256" key="2">
    <source>
        <dbReference type="ARBA" id="ARBA00011971"/>
    </source>
</evidence>
<feature type="binding site" evidence="6">
    <location>
        <position position="126"/>
    </location>
    <ligand>
        <name>orotate</name>
        <dbReference type="ChEBI" id="CHEBI:30839"/>
    </ligand>
</feature>
<dbReference type="NCBIfam" id="TIGR00336">
    <property type="entry name" value="pyrE"/>
    <property type="match status" value="1"/>
</dbReference>
<evidence type="ECO:0000256" key="6">
    <source>
        <dbReference type="HAMAP-Rule" id="MF_01208"/>
    </source>
</evidence>
<comment type="cofactor">
    <cofactor evidence="6">
        <name>Mg(2+)</name>
        <dbReference type="ChEBI" id="CHEBI:18420"/>
    </cofactor>
</comment>
<dbReference type="PANTHER" id="PTHR19278:SF9">
    <property type="entry name" value="URIDINE 5'-MONOPHOSPHATE SYNTHASE"/>
    <property type="match status" value="1"/>
</dbReference>
<sequence length="214" mass="23506">MENKQLIAEDLLKINAVVLRPDDPFTWASGIHSPVYCDNRLIMGFPDIWQHVIRGYLSIINSDYPDIEVVAGTATSGIPHAALIAEALHLPMVYVRSSAKSHGKGKQIEGTIKPGQKTVVIEDLISTGGSVLKASDALKDAGAEILGVAAIFTYQLPQADKNFERAGVKLKTLTDFNTLIHLAVRQGKISNQQLQQLKNWYSHPESEGWRNPVI</sequence>
<dbReference type="RefSeq" id="WP_353947687.1">
    <property type="nucleotide sequence ID" value="NZ_CP159510.1"/>
</dbReference>
<accession>A0AAU8ICQ4</accession>
<dbReference type="GO" id="GO:0004588">
    <property type="term" value="F:orotate phosphoribosyltransferase activity"/>
    <property type="evidence" value="ECO:0007669"/>
    <property type="project" value="UniProtKB-UniRule"/>
</dbReference>
<keyword evidence="6" id="KW-0460">Magnesium</keyword>
<dbReference type="Pfam" id="PF00156">
    <property type="entry name" value="Pribosyltran"/>
    <property type="match status" value="1"/>
</dbReference>
<feature type="domain" description="Phosphoribosyltransferase" evidence="7">
    <location>
        <begin position="52"/>
        <end position="153"/>
    </location>
</feature>
<comment type="pathway">
    <text evidence="1 6">Pyrimidine metabolism; UMP biosynthesis via de novo pathway; UMP from orotate: step 1/2.</text>
</comment>
<dbReference type="CDD" id="cd06223">
    <property type="entry name" value="PRTases_typeI"/>
    <property type="match status" value="1"/>
</dbReference>
<proteinExistence type="inferred from homology"/>
<dbReference type="GO" id="GO:0044205">
    <property type="term" value="P:'de novo' UMP biosynthetic process"/>
    <property type="evidence" value="ECO:0007669"/>
    <property type="project" value="UniProtKB-UniRule"/>
</dbReference>
<dbReference type="GO" id="GO:0019856">
    <property type="term" value="P:pyrimidine nucleobase biosynthetic process"/>
    <property type="evidence" value="ECO:0007669"/>
    <property type="project" value="TreeGrafter"/>
</dbReference>
<dbReference type="AlphaFoldDB" id="A0AAU8ICQ4"/>
<feature type="binding site" evidence="6">
    <location>
        <position position="96"/>
    </location>
    <ligand>
        <name>5-phospho-alpha-D-ribose 1-diphosphate</name>
        <dbReference type="ChEBI" id="CHEBI:58017"/>
        <note>ligand shared between dimeric partners</note>
    </ligand>
</feature>
<dbReference type="Gene3D" id="3.40.50.2020">
    <property type="match status" value="1"/>
</dbReference>
<dbReference type="InterPro" id="IPR029057">
    <property type="entry name" value="PRTase-like"/>
</dbReference>
<gene>
    <name evidence="6 8" type="primary">pyrE</name>
    <name evidence="8" type="ORF">ABNN70_09770</name>
</gene>
<dbReference type="EMBL" id="CP159510">
    <property type="protein sequence ID" value="XCJ15992.1"/>
    <property type="molecule type" value="Genomic_DNA"/>
</dbReference>
<keyword evidence="3 6" id="KW-0328">Glycosyltransferase</keyword>
<dbReference type="GO" id="GO:0000287">
    <property type="term" value="F:magnesium ion binding"/>
    <property type="evidence" value="ECO:0007669"/>
    <property type="project" value="UniProtKB-UniRule"/>
</dbReference>
<evidence type="ECO:0000256" key="1">
    <source>
        <dbReference type="ARBA" id="ARBA00004889"/>
    </source>
</evidence>
<dbReference type="HAMAP" id="MF_01208">
    <property type="entry name" value="PyrE"/>
    <property type="match status" value="1"/>
</dbReference>
<evidence type="ECO:0000256" key="4">
    <source>
        <dbReference type="ARBA" id="ARBA00022679"/>
    </source>
</evidence>
<dbReference type="InterPro" id="IPR000836">
    <property type="entry name" value="PRTase_dom"/>
</dbReference>
<name>A0AAU8ICQ4_9BACL</name>
<evidence type="ECO:0000256" key="5">
    <source>
        <dbReference type="ARBA" id="ARBA00022975"/>
    </source>
</evidence>
<comment type="caution">
    <text evidence="6">Lacks conserved residue(s) required for the propagation of feature annotation.</text>
</comment>
<comment type="similarity">
    <text evidence="6">Belongs to the purine/pyrimidine phosphoribosyltransferase family. PyrE subfamily.</text>
</comment>
<feature type="binding site" evidence="6">
    <location>
        <position position="100"/>
    </location>
    <ligand>
        <name>5-phospho-alpha-D-ribose 1-diphosphate</name>
        <dbReference type="ChEBI" id="CHEBI:58017"/>
        <note>ligand shared between dimeric partners</note>
    </ligand>
</feature>
<dbReference type="EC" id="2.4.2.10" evidence="2 6"/>
<dbReference type="InterPro" id="IPR004467">
    <property type="entry name" value="Or_phspho_trans_dom"/>
</dbReference>
<feature type="binding site" evidence="6">
    <location>
        <position position="102"/>
    </location>
    <ligand>
        <name>5-phospho-alpha-D-ribose 1-diphosphate</name>
        <dbReference type="ChEBI" id="CHEBI:58017"/>
        <note>ligand shared between dimeric partners</note>
    </ligand>
</feature>
<evidence type="ECO:0000313" key="8">
    <source>
        <dbReference type="EMBL" id="XCJ15992.1"/>
    </source>
</evidence>